<organism evidence="1 2">
    <name type="scientific">Pelagibacterium nitratireducens</name>
    <dbReference type="NCBI Taxonomy" id="1046114"/>
    <lineage>
        <taxon>Bacteria</taxon>
        <taxon>Pseudomonadati</taxon>
        <taxon>Pseudomonadota</taxon>
        <taxon>Alphaproteobacteria</taxon>
        <taxon>Hyphomicrobiales</taxon>
        <taxon>Devosiaceae</taxon>
        <taxon>Pelagibacterium</taxon>
    </lineage>
</organism>
<sequence length="74" mass="8430">MLAHYRRKLRAFQRIPPSRREAECADEGEATCRAMIAELAKEMNKPAPPARLIVVMAFEDDGEGNMRPAFDPRE</sequence>
<gene>
    <name evidence="1" type="ORF">V6617_01585</name>
</gene>
<dbReference type="EMBL" id="CP146275">
    <property type="protein sequence ID" value="WWT33189.1"/>
    <property type="molecule type" value="Genomic_DNA"/>
</dbReference>
<reference evidence="1 2" key="1">
    <citation type="submission" date="2024-02" db="EMBL/GenBank/DDBJ databases">
        <title>Complete genome sequence of Pelagibacterium nitratireducens ZH15.</title>
        <authorList>
            <person name="Zhao L.H."/>
        </authorList>
    </citation>
    <scope>NUCLEOTIDE SEQUENCE [LARGE SCALE GENOMIC DNA]</scope>
    <source>
        <strain evidence="1 2">ZH15</strain>
    </source>
</reference>
<evidence type="ECO:0000313" key="2">
    <source>
        <dbReference type="Proteomes" id="UP001369958"/>
    </source>
</evidence>
<proteinExistence type="predicted"/>
<dbReference type="RefSeq" id="WP_338608612.1">
    <property type="nucleotide sequence ID" value="NZ_CP146275.1"/>
</dbReference>
<dbReference type="Proteomes" id="UP001369958">
    <property type="component" value="Chromosome"/>
</dbReference>
<name>A0ABZ2I4P9_9HYPH</name>
<evidence type="ECO:0000313" key="1">
    <source>
        <dbReference type="EMBL" id="WWT33189.1"/>
    </source>
</evidence>
<accession>A0ABZ2I4P9</accession>
<keyword evidence="2" id="KW-1185">Reference proteome</keyword>
<protein>
    <submittedName>
        <fullName evidence="1">Uncharacterized protein</fullName>
    </submittedName>
</protein>